<evidence type="ECO:0000256" key="2">
    <source>
        <dbReference type="ARBA" id="ARBA00022692"/>
    </source>
</evidence>
<evidence type="ECO:0000256" key="5">
    <source>
        <dbReference type="SAM" id="Phobius"/>
    </source>
</evidence>
<feature type="transmembrane region" description="Helical" evidence="5">
    <location>
        <begin position="197"/>
        <end position="217"/>
    </location>
</feature>
<proteinExistence type="predicted"/>
<dbReference type="Proteomes" id="UP000031668">
    <property type="component" value="Unassembled WGS sequence"/>
</dbReference>
<feature type="transmembrane region" description="Helical" evidence="5">
    <location>
        <begin position="300"/>
        <end position="321"/>
    </location>
</feature>
<gene>
    <name evidence="7" type="ORF">RF11_03841</name>
</gene>
<evidence type="ECO:0000256" key="4">
    <source>
        <dbReference type="ARBA" id="ARBA00023136"/>
    </source>
</evidence>
<keyword evidence="3 5" id="KW-1133">Transmembrane helix</keyword>
<feature type="transmembrane region" description="Helical" evidence="5">
    <location>
        <begin position="102"/>
        <end position="122"/>
    </location>
</feature>
<sequence>MSESSPTLEILDPILEDEKVQIKKSKFESIKLYVFVGFLIVLSQVIFSGYGVVSVLYTKGLQIDIPLFIFFRALISALVTLLLAAIFEKGLIIPRPPFKLELCYFIIIGFMVNQLVPLIYLYAIVYTTASYCAIFSQLIPIFTAIYFYMFRIEKITSIRERWAIVQILGILIGCVFATIIVALQFHGFSKDKKVESLVIGTVLAILLNVIFALQFVCQTKLFYRNPNSEFKSRPLTTQAYSVTGGFLVYLVLVIPYFCLKRHIFDNIPIKILIPVLYASVLMCPVSFGLMAYCSKKVSPMIVGASFSLNVVLSFVMLRLFANEKLKIEQYILFIFVVIGVFMVLFAPILKPPAPKN</sequence>
<feature type="transmembrane region" description="Helical" evidence="5">
    <location>
        <begin position="65"/>
        <end position="87"/>
    </location>
</feature>
<feature type="transmembrane region" description="Helical" evidence="5">
    <location>
        <begin position="238"/>
        <end position="259"/>
    </location>
</feature>
<evidence type="ECO:0000259" key="6">
    <source>
        <dbReference type="Pfam" id="PF00892"/>
    </source>
</evidence>
<feature type="domain" description="EamA" evidence="6">
    <location>
        <begin position="38"/>
        <end position="171"/>
    </location>
</feature>
<dbReference type="GO" id="GO:0022857">
    <property type="term" value="F:transmembrane transporter activity"/>
    <property type="evidence" value="ECO:0007669"/>
    <property type="project" value="InterPro"/>
</dbReference>
<keyword evidence="8" id="KW-1185">Reference proteome</keyword>
<feature type="domain" description="EamA" evidence="6">
    <location>
        <begin position="199"/>
        <end position="344"/>
    </location>
</feature>
<evidence type="ECO:0000256" key="1">
    <source>
        <dbReference type="ARBA" id="ARBA00004141"/>
    </source>
</evidence>
<dbReference type="OrthoDB" id="1728340at2759"/>
<dbReference type="AlphaFoldDB" id="A0A0C2MNW2"/>
<evidence type="ECO:0000313" key="8">
    <source>
        <dbReference type="Proteomes" id="UP000031668"/>
    </source>
</evidence>
<evidence type="ECO:0000313" key="7">
    <source>
        <dbReference type="EMBL" id="KII68931.1"/>
    </source>
</evidence>
<protein>
    <submittedName>
        <fullName evidence="7">WAT1-like protein</fullName>
    </submittedName>
</protein>
<feature type="transmembrane region" description="Helical" evidence="5">
    <location>
        <begin position="128"/>
        <end position="150"/>
    </location>
</feature>
<comment type="subcellular location">
    <subcellularLocation>
        <location evidence="1">Membrane</location>
        <topology evidence="1">Multi-pass membrane protein</topology>
    </subcellularLocation>
</comment>
<dbReference type="GO" id="GO:0016020">
    <property type="term" value="C:membrane"/>
    <property type="evidence" value="ECO:0007669"/>
    <property type="project" value="UniProtKB-SubCell"/>
</dbReference>
<dbReference type="InterPro" id="IPR000620">
    <property type="entry name" value="EamA_dom"/>
</dbReference>
<keyword evidence="4 5" id="KW-0472">Membrane</keyword>
<dbReference type="InterPro" id="IPR030184">
    <property type="entry name" value="WAT1-related"/>
</dbReference>
<dbReference type="Pfam" id="PF00892">
    <property type="entry name" value="EamA"/>
    <property type="match status" value="2"/>
</dbReference>
<accession>A0A0C2MNW2</accession>
<keyword evidence="2 5" id="KW-0812">Transmembrane</keyword>
<dbReference type="OMA" id="QLCYAGF"/>
<comment type="caution">
    <text evidence="7">The sequence shown here is derived from an EMBL/GenBank/DDBJ whole genome shotgun (WGS) entry which is preliminary data.</text>
</comment>
<organism evidence="7 8">
    <name type="scientific">Thelohanellus kitauei</name>
    <name type="common">Myxosporean</name>
    <dbReference type="NCBI Taxonomy" id="669202"/>
    <lineage>
        <taxon>Eukaryota</taxon>
        <taxon>Metazoa</taxon>
        <taxon>Cnidaria</taxon>
        <taxon>Myxozoa</taxon>
        <taxon>Myxosporea</taxon>
        <taxon>Bivalvulida</taxon>
        <taxon>Platysporina</taxon>
        <taxon>Myxobolidae</taxon>
        <taxon>Thelohanellus</taxon>
    </lineage>
</organism>
<dbReference type="PANTHER" id="PTHR31218">
    <property type="entry name" value="WAT1-RELATED PROTEIN"/>
    <property type="match status" value="1"/>
</dbReference>
<evidence type="ECO:0000256" key="3">
    <source>
        <dbReference type="ARBA" id="ARBA00022989"/>
    </source>
</evidence>
<reference evidence="7 8" key="1">
    <citation type="journal article" date="2014" name="Genome Biol. Evol.">
        <title>The genome of the myxosporean Thelohanellus kitauei shows adaptations to nutrient acquisition within its fish host.</title>
        <authorList>
            <person name="Yang Y."/>
            <person name="Xiong J."/>
            <person name="Zhou Z."/>
            <person name="Huo F."/>
            <person name="Miao W."/>
            <person name="Ran C."/>
            <person name="Liu Y."/>
            <person name="Zhang J."/>
            <person name="Feng J."/>
            <person name="Wang M."/>
            <person name="Wang M."/>
            <person name="Wang L."/>
            <person name="Yao B."/>
        </authorList>
    </citation>
    <scope>NUCLEOTIDE SEQUENCE [LARGE SCALE GENOMIC DNA]</scope>
    <source>
        <strain evidence="7">Wuqing</strain>
    </source>
</reference>
<feature type="transmembrane region" description="Helical" evidence="5">
    <location>
        <begin position="327"/>
        <end position="349"/>
    </location>
</feature>
<name>A0A0C2MNW2_THEKT</name>
<dbReference type="InterPro" id="IPR037185">
    <property type="entry name" value="EmrE-like"/>
</dbReference>
<dbReference type="SUPFAM" id="SSF103481">
    <property type="entry name" value="Multidrug resistance efflux transporter EmrE"/>
    <property type="match status" value="1"/>
</dbReference>
<dbReference type="EMBL" id="JWZT01002668">
    <property type="protein sequence ID" value="KII68931.1"/>
    <property type="molecule type" value="Genomic_DNA"/>
</dbReference>
<feature type="transmembrane region" description="Helical" evidence="5">
    <location>
        <begin position="32"/>
        <end position="53"/>
    </location>
</feature>
<feature type="transmembrane region" description="Helical" evidence="5">
    <location>
        <begin position="162"/>
        <end position="185"/>
    </location>
</feature>
<feature type="transmembrane region" description="Helical" evidence="5">
    <location>
        <begin position="271"/>
        <end position="293"/>
    </location>
</feature>